<proteinExistence type="predicted"/>
<dbReference type="NCBIfam" id="NF005926">
    <property type="entry name" value="PRK07940.1"/>
    <property type="match status" value="1"/>
</dbReference>
<dbReference type="InterPro" id="IPR003593">
    <property type="entry name" value="AAA+_ATPase"/>
</dbReference>
<dbReference type="Proteomes" id="UP001484097">
    <property type="component" value="Unassembled WGS sequence"/>
</dbReference>
<sequence>MSAAPGSAPLAALDTPPGAAPAWADLAGQDAAVAQLSRAAAADNPTHAWLFTGPPGSGRSNAARAFAQALQCEREDPAARGCGQCHACLTVKAGTHADVKVMATENVTYKIDEIRELISLAQDRPSSGRWRIFIIEDADRMTERATNVLLKAIEEPPARTVWMLCAPSPADVLVTIRSRCRPVGLRIPSVQSVADLLVGRDGLDPELALFAARASQSHVGMARRLAQDEGARQRRESVVHLPLRIHATSDAVALARELVEVTQAEAKASAEVRNAEERAALLRALGLGEDEKVPAKLRHHVKRLEDSQTARNKRSVHDTLDRAMIDLTGLFRDVLALQLGTGAELVNEHLRDDLASYAHAAPPERTVARIDAVATARRRLAGNVPALLALEAMATSFLPDRILDRRPTP</sequence>
<organism evidence="3 4">
    <name type="scientific">Citricoccus nitrophenolicus</name>
    <dbReference type="NCBI Taxonomy" id="863575"/>
    <lineage>
        <taxon>Bacteria</taxon>
        <taxon>Bacillati</taxon>
        <taxon>Actinomycetota</taxon>
        <taxon>Actinomycetes</taxon>
        <taxon>Micrococcales</taxon>
        <taxon>Micrococcaceae</taxon>
        <taxon>Citricoccus</taxon>
    </lineage>
</organism>
<keyword evidence="3" id="KW-0808">Transferase</keyword>
<dbReference type="Gene3D" id="3.40.50.300">
    <property type="entry name" value="P-loop containing nucleotide triphosphate hydrolases"/>
    <property type="match status" value="1"/>
</dbReference>
<evidence type="ECO:0000313" key="4">
    <source>
        <dbReference type="Proteomes" id="UP001484097"/>
    </source>
</evidence>
<dbReference type="GO" id="GO:0003887">
    <property type="term" value="F:DNA-directed DNA polymerase activity"/>
    <property type="evidence" value="ECO:0007669"/>
    <property type="project" value="UniProtKB-EC"/>
</dbReference>
<comment type="caution">
    <text evidence="3">The sequence shown here is derived from an EMBL/GenBank/DDBJ whole genome shotgun (WGS) entry which is preliminary data.</text>
</comment>
<dbReference type="InterPro" id="IPR050238">
    <property type="entry name" value="DNA_Rep/Repair_Clamp_Loader"/>
</dbReference>
<evidence type="ECO:0000259" key="2">
    <source>
        <dbReference type="SMART" id="SM00382"/>
    </source>
</evidence>
<dbReference type="NCBIfam" id="TIGR00678">
    <property type="entry name" value="holB"/>
    <property type="match status" value="1"/>
</dbReference>
<keyword evidence="1" id="KW-0175">Coiled coil</keyword>
<dbReference type="CDD" id="cd00009">
    <property type="entry name" value="AAA"/>
    <property type="match status" value="1"/>
</dbReference>
<dbReference type="PANTHER" id="PTHR11669:SF8">
    <property type="entry name" value="DNA POLYMERASE III SUBUNIT DELTA"/>
    <property type="match status" value="1"/>
</dbReference>
<dbReference type="PANTHER" id="PTHR11669">
    <property type="entry name" value="REPLICATION FACTOR C / DNA POLYMERASE III GAMMA-TAU SUBUNIT"/>
    <property type="match status" value="1"/>
</dbReference>
<keyword evidence="3" id="KW-0548">Nucleotidyltransferase</keyword>
<evidence type="ECO:0000313" key="3">
    <source>
        <dbReference type="EMBL" id="MEO9249163.1"/>
    </source>
</evidence>
<dbReference type="SMART" id="SM00382">
    <property type="entry name" value="AAA"/>
    <property type="match status" value="1"/>
</dbReference>
<protein>
    <submittedName>
        <fullName evidence="3">DNA polymerase III subunit delta</fullName>
        <ecNumber evidence="3">2.7.7.7</ecNumber>
    </submittedName>
</protein>
<feature type="coiled-coil region" evidence="1">
    <location>
        <begin position="258"/>
        <end position="285"/>
    </location>
</feature>
<feature type="domain" description="AAA+ ATPase" evidence="2">
    <location>
        <begin position="45"/>
        <end position="408"/>
    </location>
</feature>
<dbReference type="InterPro" id="IPR004622">
    <property type="entry name" value="DNA_pol_HolB"/>
</dbReference>
<gene>
    <name evidence="3" type="ORF">ABDK96_15890</name>
</gene>
<accession>A0ABV0ILW0</accession>
<keyword evidence="4" id="KW-1185">Reference proteome</keyword>
<dbReference type="Pfam" id="PF13177">
    <property type="entry name" value="DNA_pol3_delta2"/>
    <property type="match status" value="1"/>
</dbReference>
<name>A0ABV0ILW0_9MICC</name>
<evidence type="ECO:0000256" key="1">
    <source>
        <dbReference type="SAM" id="Coils"/>
    </source>
</evidence>
<dbReference type="SUPFAM" id="SSF52540">
    <property type="entry name" value="P-loop containing nucleoside triphosphate hydrolases"/>
    <property type="match status" value="1"/>
</dbReference>
<dbReference type="EMBL" id="JBDXMX010000010">
    <property type="protein sequence ID" value="MEO9249163.1"/>
    <property type="molecule type" value="Genomic_DNA"/>
</dbReference>
<dbReference type="InterPro" id="IPR027417">
    <property type="entry name" value="P-loop_NTPase"/>
</dbReference>
<reference evidence="3 4" key="1">
    <citation type="submission" date="2024-05" db="EMBL/GenBank/DDBJ databases">
        <authorList>
            <person name="Yi C."/>
        </authorList>
    </citation>
    <scope>NUCLEOTIDE SEQUENCE [LARGE SCALE GENOMIC DNA]</scope>
    <source>
        <strain evidence="3 4">XS13</strain>
    </source>
</reference>
<dbReference type="EC" id="2.7.7.7" evidence="3"/>
<dbReference type="RefSeq" id="WP_347921901.1">
    <property type="nucleotide sequence ID" value="NZ_JBDXMX010000010.1"/>
</dbReference>